<evidence type="ECO:0000313" key="2">
    <source>
        <dbReference type="EMBL" id="SFD61641.1"/>
    </source>
</evidence>
<dbReference type="EMBL" id="FOLM01000021">
    <property type="protein sequence ID" value="SFD61641.1"/>
    <property type="molecule type" value="Genomic_DNA"/>
</dbReference>
<dbReference type="CDD" id="cd04793">
    <property type="entry name" value="LanC"/>
    <property type="match status" value="1"/>
</dbReference>
<dbReference type="SUPFAM" id="SSF158745">
    <property type="entry name" value="LanC-like"/>
    <property type="match status" value="1"/>
</dbReference>
<dbReference type="RefSeq" id="WP_093841269.1">
    <property type="nucleotide sequence ID" value="NZ_FOLM01000021.1"/>
</dbReference>
<evidence type="ECO:0000313" key="3">
    <source>
        <dbReference type="Proteomes" id="UP000199207"/>
    </source>
</evidence>
<keyword evidence="1" id="KW-0862">Zinc</keyword>
<sequence>MPAGTDLLAEQALSTARALLDPHTVTAALPPSAAHTLSDGLAGTALLHACLARHDPQFATAAAAHWQATRHHLRGAPPDGIYTGPGALAASLIIGTGYLPDPEPYQTTVRKATTWLSARAQGLASHQHQRFSNNRPGAPWAVYDTIKGLAGIGRVLLAAHTTGHHTEAEPGLTAALTTLTTLITTSPGTRPGWWLPAADHPPGVTVHHSGAATTGLAHGIAGPLAVLSIAHSHGYTVPGQTHAIRTAATWLTTWQEPTGTWPPFISGNDLDSPLPPHRPRPPQRRDAWCYGTPGIGRALCLGGQALTDAAVIRAGQTAITAMADRSPLRWDTEGPTLCHGTAGVLQAAERAQSRSVAERAAHATADFHDPQCPFGFPHIEARTSYDNPGFLTGAAGAALATASHAALITARPTAPWDSLLMLC</sequence>
<protein>
    <submittedName>
        <fullName evidence="2">Lanthionine synthetase C-like protein</fullName>
    </submittedName>
</protein>
<dbReference type="STRING" id="910347.SAMN05421773_12114"/>
<name>A0A1I1TSL6_9ACTN</name>
<evidence type="ECO:0000256" key="1">
    <source>
        <dbReference type="PIRSR" id="PIRSR607822-1"/>
    </source>
</evidence>
<feature type="binding site" evidence="1">
    <location>
        <position position="339"/>
    </location>
    <ligand>
        <name>Zn(2+)</name>
        <dbReference type="ChEBI" id="CHEBI:29105"/>
    </ligand>
</feature>
<organism evidence="2 3">
    <name type="scientific">Streptomyces aidingensis</name>
    <dbReference type="NCBI Taxonomy" id="910347"/>
    <lineage>
        <taxon>Bacteria</taxon>
        <taxon>Bacillati</taxon>
        <taxon>Actinomycetota</taxon>
        <taxon>Actinomycetes</taxon>
        <taxon>Kitasatosporales</taxon>
        <taxon>Streptomycetaceae</taxon>
        <taxon>Streptomyces</taxon>
    </lineage>
</organism>
<dbReference type="InterPro" id="IPR007822">
    <property type="entry name" value="LANC-like"/>
</dbReference>
<accession>A0A1I1TSL6</accession>
<dbReference type="SMART" id="SM01260">
    <property type="entry name" value="LANC_like"/>
    <property type="match status" value="1"/>
</dbReference>
<dbReference type="Gene3D" id="1.50.10.20">
    <property type="match status" value="1"/>
</dbReference>
<dbReference type="InterPro" id="IPR033889">
    <property type="entry name" value="LanC"/>
</dbReference>
<dbReference type="GO" id="GO:0031179">
    <property type="term" value="P:peptide modification"/>
    <property type="evidence" value="ECO:0007669"/>
    <property type="project" value="InterPro"/>
</dbReference>
<dbReference type="AlphaFoldDB" id="A0A1I1TSL6"/>
<keyword evidence="3" id="KW-1185">Reference proteome</keyword>
<dbReference type="PRINTS" id="PR01955">
    <property type="entry name" value="LANCFRANKIA"/>
</dbReference>
<feature type="binding site" evidence="1">
    <location>
        <position position="338"/>
    </location>
    <ligand>
        <name>Zn(2+)</name>
        <dbReference type="ChEBI" id="CHEBI:29105"/>
    </ligand>
</feature>
<dbReference type="PRINTS" id="PR01950">
    <property type="entry name" value="LANCSUPER"/>
</dbReference>
<dbReference type="Proteomes" id="UP000199207">
    <property type="component" value="Unassembled WGS sequence"/>
</dbReference>
<reference evidence="2 3" key="1">
    <citation type="submission" date="2016-10" db="EMBL/GenBank/DDBJ databases">
        <authorList>
            <person name="de Groot N.N."/>
        </authorList>
    </citation>
    <scope>NUCLEOTIDE SEQUENCE [LARGE SCALE GENOMIC DNA]</scope>
    <source>
        <strain evidence="2 3">CGMCC 4.5739</strain>
    </source>
</reference>
<dbReference type="GO" id="GO:0046872">
    <property type="term" value="F:metal ion binding"/>
    <property type="evidence" value="ECO:0007669"/>
    <property type="project" value="UniProtKB-KW"/>
</dbReference>
<feature type="binding site" evidence="1">
    <location>
        <position position="289"/>
    </location>
    <ligand>
        <name>Zn(2+)</name>
        <dbReference type="ChEBI" id="CHEBI:29105"/>
    </ligand>
</feature>
<keyword evidence="1" id="KW-0479">Metal-binding</keyword>
<dbReference type="Pfam" id="PF05147">
    <property type="entry name" value="LANC_like"/>
    <property type="match status" value="1"/>
</dbReference>
<proteinExistence type="predicted"/>
<gene>
    <name evidence="2" type="ORF">SAMN05421773_12114</name>
</gene>
<dbReference type="OrthoDB" id="1882482at2"/>